<dbReference type="SUPFAM" id="SSF52218">
    <property type="entry name" value="Flavoproteins"/>
    <property type="match status" value="1"/>
</dbReference>
<dbReference type="GO" id="GO:0010181">
    <property type="term" value="F:FMN binding"/>
    <property type="evidence" value="ECO:0007669"/>
    <property type="project" value="InterPro"/>
</dbReference>
<dbReference type="PROSITE" id="PS00201">
    <property type="entry name" value="FLAVODOXIN"/>
    <property type="match status" value="1"/>
</dbReference>
<dbReference type="AlphaFoldDB" id="A0AA43PG24"/>
<comment type="caution">
    <text evidence="3">The sequence shown here is derived from an EMBL/GenBank/DDBJ whole genome shotgun (WGS) entry which is preliminary data.</text>
</comment>
<dbReference type="GO" id="GO:0009055">
    <property type="term" value="F:electron transfer activity"/>
    <property type="evidence" value="ECO:0007669"/>
    <property type="project" value="InterPro"/>
</dbReference>
<dbReference type="GO" id="GO:0016651">
    <property type="term" value="F:oxidoreductase activity, acting on NAD(P)H"/>
    <property type="evidence" value="ECO:0007669"/>
    <property type="project" value="UniProtKB-ARBA"/>
</dbReference>
<evidence type="ECO:0000256" key="1">
    <source>
        <dbReference type="SAM" id="Phobius"/>
    </source>
</evidence>
<dbReference type="PANTHER" id="PTHR39201:SF1">
    <property type="entry name" value="FLAVODOXIN-LIKE DOMAIN-CONTAINING PROTEIN"/>
    <property type="match status" value="1"/>
</dbReference>
<dbReference type="Proteomes" id="UP001157396">
    <property type="component" value="Unassembled WGS sequence"/>
</dbReference>
<dbReference type="RefSeq" id="WP_265148849.1">
    <property type="nucleotide sequence ID" value="NZ_AP026069.1"/>
</dbReference>
<dbReference type="Gene3D" id="3.40.50.360">
    <property type="match status" value="1"/>
</dbReference>
<evidence type="ECO:0000313" key="4">
    <source>
        <dbReference type="Proteomes" id="UP001157396"/>
    </source>
</evidence>
<evidence type="ECO:0000259" key="2">
    <source>
        <dbReference type="PROSITE" id="PS50902"/>
    </source>
</evidence>
<feature type="domain" description="Flavodoxin-like" evidence="2">
    <location>
        <begin position="56"/>
        <end position="222"/>
    </location>
</feature>
<dbReference type="InterPro" id="IPR001226">
    <property type="entry name" value="Flavodoxin_CS"/>
</dbReference>
<name>A0AA43PG24_9LACT</name>
<gene>
    <name evidence="3" type="ORF">QHR29_01160</name>
</gene>
<keyword evidence="1" id="KW-1133">Transmembrane helix</keyword>
<keyword evidence="1" id="KW-0812">Transmembrane</keyword>
<feature type="transmembrane region" description="Helical" evidence="1">
    <location>
        <begin position="16"/>
        <end position="36"/>
    </location>
</feature>
<protein>
    <submittedName>
        <fullName evidence="3">Flavodoxin</fullName>
    </submittedName>
</protein>
<dbReference type="Pfam" id="PF12682">
    <property type="entry name" value="Flavodoxin_4"/>
    <property type="match status" value="1"/>
</dbReference>
<evidence type="ECO:0000313" key="3">
    <source>
        <dbReference type="EMBL" id="MDH7959086.1"/>
    </source>
</evidence>
<dbReference type="PROSITE" id="PS50902">
    <property type="entry name" value="FLAVODOXIN_LIKE"/>
    <property type="match status" value="1"/>
</dbReference>
<organism evidence="3 4">
    <name type="scientific">Lactococcus garvieae</name>
    <dbReference type="NCBI Taxonomy" id="1363"/>
    <lineage>
        <taxon>Bacteria</taxon>
        <taxon>Bacillati</taxon>
        <taxon>Bacillota</taxon>
        <taxon>Bacilli</taxon>
        <taxon>Lactobacillales</taxon>
        <taxon>Streptococcaceae</taxon>
        <taxon>Lactococcus</taxon>
    </lineage>
</organism>
<accession>A0AA43PG24</accession>
<proteinExistence type="predicted"/>
<sequence length="226" mass="25931">MEKYKGMIVKMYKKNIFQLLVTMILATGIGFIIFTNHDKKVKKDKKEEKRMEEFKTLIVYYSRTGNTKVVAELIQEKVDGTLVQIETKEPRPKDYRTEVEQNEKEQDNHTLPELKTIVSDFDEYNRIFIGTPTWNMAVPQAVLSFLESYNFDGKTVIPFNTHGGYGEGATFRQISANISGANILSGYTVKGGEETNGVLLAIKDKNKYKVSKEIDLWLKNINQLNE</sequence>
<dbReference type="PANTHER" id="PTHR39201">
    <property type="entry name" value="EXPORTED PROTEIN-RELATED"/>
    <property type="match status" value="1"/>
</dbReference>
<dbReference type="EMBL" id="JARYTV010000001">
    <property type="protein sequence ID" value="MDH7959086.1"/>
    <property type="molecule type" value="Genomic_DNA"/>
</dbReference>
<reference evidence="3" key="1">
    <citation type="submission" date="2023-04" db="EMBL/GenBank/DDBJ databases">
        <title>Genomic analysis of Lactococcus garvieae isolates.</title>
        <authorList>
            <person name="Zhanghang C."/>
        </authorList>
    </citation>
    <scope>NUCLEOTIDE SEQUENCE</scope>
    <source>
        <strain evidence="3">ZB-1</strain>
    </source>
</reference>
<dbReference type="InterPro" id="IPR008254">
    <property type="entry name" value="Flavodoxin/NO_synth"/>
</dbReference>
<keyword evidence="1" id="KW-0472">Membrane</keyword>
<dbReference type="InterPro" id="IPR029039">
    <property type="entry name" value="Flavoprotein-like_sf"/>
</dbReference>